<feature type="active site" description="Charge relay system" evidence="5">
    <location>
        <position position="96"/>
    </location>
</feature>
<dbReference type="InterPro" id="IPR015500">
    <property type="entry name" value="Peptidase_S8_subtilisin-rel"/>
</dbReference>
<sequence length="746" mass="75911">MTKTIITLRTTTAFLGATMLAACGGGGGVASNGSTAPPVAAPAPTPSPSPAPAPVPSTGYTPTAEYLSSKPLVGMKAQTAYGKGLTGKGVTIAVIDSGIDLPNPEFAGRISADSKSFDATYARCGTCAPETISFGLQDVQGHGTGTASVAAAAANSSGIQGVAPGATILALKVAAPNLDAVTATSTLTEGGLNGSAIPAALNHAVDKGAFVITMSINGSFAPGAATEARAAMDRVRSSNMLVIESVRNFAGDSHRSQISESLVGTDLANKDWFLFGIRVNSSFQAHPDNGSPGALADRTLAVVADGIEVTRIGGGTELVTGNSLAAPAIAGAAAILKEYWPQLGGKEISRILLDTAKDLGAPGVDQIYGVGLLDLENALKPKTALVPDATYAAASTAARSLVFSGAFGSSDGAARWAGFAGQTVAIDQYGRDFAVDIGAAGHATPAQSFSLYGTLAAPTPAWTPIPLNQAGAMNWTNRNVGPHAATVTGPRAFGFRASEHVVVSGQVGGAIETSGLVSGSLLRPLGIATYGSTFTVQSSRWTLATSHATQQRRGASSRTQRTVLTTPIGVALGVTTTREIGSALGLTGLGDYAIRGADSTFASVGWNGKLAGFRLTAEAIAGRTIVDARIARLSFEPIISTGFRFQADHRLLGGFTSLGLTAPLRVDRAPVSFAAPSGFDLSARAITDVIRRFDLAPNARELDLELGWTKVMHQTRVAVGAAYGANAGNQRGATNAAAWMRLSTAF</sequence>
<keyword evidence="4 5" id="KW-0720">Serine protease</keyword>
<feature type="compositionally biased region" description="Pro residues" evidence="6">
    <location>
        <begin position="39"/>
        <end position="55"/>
    </location>
</feature>
<dbReference type="RefSeq" id="WP_380940854.1">
    <property type="nucleotide sequence ID" value="NZ_JBHUFC010000003.1"/>
</dbReference>
<comment type="similarity">
    <text evidence="1 5">Belongs to the peptidase S8 family.</text>
</comment>
<evidence type="ECO:0000256" key="6">
    <source>
        <dbReference type="SAM" id="MobiDB-lite"/>
    </source>
</evidence>
<dbReference type="Pfam" id="PF00082">
    <property type="entry name" value="Peptidase_S8"/>
    <property type="match status" value="1"/>
</dbReference>
<feature type="domain" description="Peptidase S8/S53" evidence="8">
    <location>
        <begin position="87"/>
        <end position="371"/>
    </location>
</feature>
<accession>A0ABW4NEL8</accession>
<feature type="active site" description="Charge relay system" evidence="5">
    <location>
        <position position="323"/>
    </location>
</feature>
<dbReference type="PANTHER" id="PTHR43806">
    <property type="entry name" value="PEPTIDASE S8"/>
    <property type="match status" value="1"/>
</dbReference>
<dbReference type="PROSITE" id="PS51892">
    <property type="entry name" value="SUBTILASE"/>
    <property type="match status" value="1"/>
</dbReference>
<evidence type="ECO:0000256" key="5">
    <source>
        <dbReference type="PROSITE-ProRule" id="PRU01240"/>
    </source>
</evidence>
<dbReference type="InterPro" id="IPR050131">
    <property type="entry name" value="Peptidase_S8_subtilisin-like"/>
</dbReference>
<dbReference type="PRINTS" id="PR00723">
    <property type="entry name" value="SUBTILISIN"/>
</dbReference>
<gene>
    <name evidence="9" type="ORF">ACFSC3_12955</name>
</gene>
<feature type="signal peptide" evidence="7">
    <location>
        <begin position="1"/>
        <end position="21"/>
    </location>
</feature>
<dbReference type="EMBL" id="JBHUFC010000003">
    <property type="protein sequence ID" value="MFD1788479.1"/>
    <property type="molecule type" value="Genomic_DNA"/>
</dbReference>
<keyword evidence="10" id="KW-1185">Reference proteome</keyword>
<evidence type="ECO:0000313" key="10">
    <source>
        <dbReference type="Proteomes" id="UP001597283"/>
    </source>
</evidence>
<keyword evidence="3 5" id="KW-0378">Hydrolase</keyword>
<evidence type="ECO:0000259" key="8">
    <source>
        <dbReference type="Pfam" id="PF00082"/>
    </source>
</evidence>
<dbReference type="SUPFAM" id="SSF52743">
    <property type="entry name" value="Subtilisin-like"/>
    <property type="match status" value="1"/>
</dbReference>
<evidence type="ECO:0000256" key="7">
    <source>
        <dbReference type="SAM" id="SignalP"/>
    </source>
</evidence>
<dbReference type="Gene3D" id="3.40.50.200">
    <property type="entry name" value="Peptidase S8/S53 domain"/>
    <property type="match status" value="1"/>
</dbReference>
<dbReference type="PROSITE" id="PS00136">
    <property type="entry name" value="SUBTILASE_ASP"/>
    <property type="match status" value="1"/>
</dbReference>
<keyword evidence="2 5" id="KW-0645">Protease</keyword>
<reference evidence="10" key="1">
    <citation type="journal article" date="2019" name="Int. J. Syst. Evol. Microbiol.">
        <title>The Global Catalogue of Microorganisms (GCM) 10K type strain sequencing project: providing services to taxonomists for standard genome sequencing and annotation.</title>
        <authorList>
            <consortium name="The Broad Institute Genomics Platform"/>
            <consortium name="The Broad Institute Genome Sequencing Center for Infectious Disease"/>
            <person name="Wu L."/>
            <person name="Ma J."/>
        </authorList>
    </citation>
    <scope>NUCLEOTIDE SEQUENCE [LARGE SCALE GENOMIC DNA]</scope>
    <source>
        <strain evidence="10">Q85</strain>
    </source>
</reference>
<evidence type="ECO:0000256" key="2">
    <source>
        <dbReference type="ARBA" id="ARBA00022670"/>
    </source>
</evidence>
<keyword evidence="7" id="KW-0732">Signal</keyword>
<dbReference type="InterPro" id="IPR036852">
    <property type="entry name" value="Peptidase_S8/S53_dom_sf"/>
</dbReference>
<feature type="active site" description="Charge relay system" evidence="5">
    <location>
        <position position="142"/>
    </location>
</feature>
<protein>
    <submittedName>
        <fullName evidence="9">S8 family serine peptidase</fullName>
    </submittedName>
</protein>
<proteinExistence type="inferred from homology"/>
<name>A0ABW4NEL8_9SPHN</name>
<feature type="region of interest" description="Disordered" evidence="6">
    <location>
        <begin position="31"/>
        <end position="58"/>
    </location>
</feature>
<evidence type="ECO:0000256" key="3">
    <source>
        <dbReference type="ARBA" id="ARBA00022801"/>
    </source>
</evidence>
<organism evidence="9 10">
    <name type="scientific">Sphingomonas floccifaciens</name>
    <dbReference type="NCBI Taxonomy" id="1844115"/>
    <lineage>
        <taxon>Bacteria</taxon>
        <taxon>Pseudomonadati</taxon>
        <taxon>Pseudomonadota</taxon>
        <taxon>Alphaproteobacteria</taxon>
        <taxon>Sphingomonadales</taxon>
        <taxon>Sphingomonadaceae</taxon>
        <taxon>Sphingomonas</taxon>
    </lineage>
</organism>
<dbReference type="PROSITE" id="PS51257">
    <property type="entry name" value="PROKAR_LIPOPROTEIN"/>
    <property type="match status" value="1"/>
</dbReference>
<dbReference type="PANTHER" id="PTHR43806:SF11">
    <property type="entry name" value="CEREVISIN-RELATED"/>
    <property type="match status" value="1"/>
</dbReference>
<evidence type="ECO:0000256" key="4">
    <source>
        <dbReference type="ARBA" id="ARBA00022825"/>
    </source>
</evidence>
<dbReference type="Proteomes" id="UP001597283">
    <property type="component" value="Unassembled WGS sequence"/>
</dbReference>
<feature type="chain" id="PRO_5045811806" evidence="7">
    <location>
        <begin position="22"/>
        <end position="746"/>
    </location>
</feature>
<dbReference type="InterPro" id="IPR023827">
    <property type="entry name" value="Peptidase_S8_Asp-AS"/>
</dbReference>
<comment type="caution">
    <text evidence="9">The sequence shown here is derived from an EMBL/GenBank/DDBJ whole genome shotgun (WGS) entry which is preliminary data.</text>
</comment>
<evidence type="ECO:0000256" key="1">
    <source>
        <dbReference type="ARBA" id="ARBA00011073"/>
    </source>
</evidence>
<evidence type="ECO:0000313" key="9">
    <source>
        <dbReference type="EMBL" id="MFD1788479.1"/>
    </source>
</evidence>
<dbReference type="InterPro" id="IPR000209">
    <property type="entry name" value="Peptidase_S8/S53_dom"/>
</dbReference>